<dbReference type="EMBL" id="MU004182">
    <property type="protein sequence ID" value="KAF2501897.1"/>
    <property type="molecule type" value="Genomic_DNA"/>
</dbReference>
<evidence type="ECO:0000313" key="1">
    <source>
        <dbReference type="EMBL" id="KAF2501897.1"/>
    </source>
</evidence>
<protein>
    <submittedName>
        <fullName evidence="1">Uncharacterized protein</fullName>
    </submittedName>
</protein>
<dbReference type="Proteomes" id="UP000799750">
    <property type="component" value="Unassembled WGS sequence"/>
</dbReference>
<evidence type="ECO:0000313" key="2">
    <source>
        <dbReference type="Proteomes" id="UP000799750"/>
    </source>
</evidence>
<reference evidence="1" key="1">
    <citation type="journal article" date="2020" name="Stud. Mycol.">
        <title>101 Dothideomycetes genomes: a test case for predicting lifestyles and emergence of pathogens.</title>
        <authorList>
            <person name="Haridas S."/>
            <person name="Albert R."/>
            <person name="Binder M."/>
            <person name="Bloem J."/>
            <person name="Labutti K."/>
            <person name="Salamov A."/>
            <person name="Andreopoulos B."/>
            <person name="Baker S."/>
            <person name="Barry K."/>
            <person name="Bills G."/>
            <person name="Bluhm B."/>
            <person name="Cannon C."/>
            <person name="Castanera R."/>
            <person name="Culley D."/>
            <person name="Daum C."/>
            <person name="Ezra D."/>
            <person name="Gonzalez J."/>
            <person name="Henrissat B."/>
            <person name="Kuo A."/>
            <person name="Liang C."/>
            <person name="Lipzen A."/>
            <person name="Lutzoni F."/>
            <person name="Magnuson J."/>
            <person name="Mondo S."/>
            <person name="Nolan M."/>
            <person name="Ohm R."/>
            <person name="Pangilinan J."/>
            <person name="Park H.-J."/>
            <person name="Ramirez L."/>
            <person name="Alfaro M."/>
            <person name="Sun H."/>
            <person name="Tritt A."/>
            <person name="Yoshinaga Y."/>
            <person name="Zwiers L.-H."/>
            <person name="Turgeon B."/>
            <person name="Goodwin S."/>
            <person name="Spatafora J."/>
            <person name="Crous P."/>
            <person name="Grigoriev I."/>
        </authorList>
    </citation>
    <scope>NUCLEOTIDE SEQUENCE</scope>
    <source>
        <strain evidence="1">CBS 269.34</strain>
    </source>
</reference>
<dbReference type="AlphaFoldDB" id="A0A6A6REL2"/>
<sequence>MDHLPSPLSPAVEPIEIPLVAKISYEGNFADIPRQYGFFKEDEDILDISIPPLEFASFLQSWLWFGVISTFAERRIHPDKNEFSR</sequence>
<accession>A0A6A6REL2</accession>
<dbReference type="OrthoDB" id="2426273at2759"/>
<organism evidence="1 2">
    <name type="scientific">Lophium mytilinum</name>
    <dbReference type="NCBI Taxonomy" id="390894"/>
    <lineage>
        <taxon>Eukaryota</taxon>
        <taxon>Fungi</taxon>
        <taxon>Dikarya</taxon>
        <taxon>Ascomycota</taxon>
        <taxon>Pezizomycotina</taxon>
        <taxon>Dothideomycetes</taxon>
        <taxon>Pleosporomycetidae</taxon>
        <taxon>Mytilinidiales</taxon>
        <taxon>Mytilinidiaceae</taxon>
        <taxon>Lophium</taxon>
    </lineage>
</organism>
<keyword evidence="2" id="KW-1185">Reference proteome</keyword>
<gene>
    <name evidence="1" type="ORF">BU16DRAFT_522780</name>
</gene>
<proteinExistence type="predicted"/>
<name>A0A6A6REL2_9PEZI</name>